<proteinExistence type="predicted"/>
<comment type="caution">
    <text evidence="2">The sequence shown here is derived from an EMBL/GenBank/DDBJ whole genome shotgun (WGS) entry which is preliminary data.</text>
</comment>
<dbReference type="InterPro" id="IPR056083">
    <property type="entry name" value="DUF7666"/>
</dbReference>
<protein>
    <recommendedName>
        <fullName evidence="1">DUF7666 domain-containing protein</fullName>
    </recommendedName>
</protein>
<dbReference type="Proteomes" id="UP001564657">
    <property type="component" value="Unassembled WGS sequence"/>
</dbReference>
<evidence type="ECO:0000313" key="3">
    <source>
        <dbReference type="Proteomes" id="UP001564657"/>
    </source>
</evidence>
<accession>A0ABV4BTA8</accession>
<evidence type="ECO:0000259" key="1">
    <source>
        <dbReference type="Pfam" id="PF24703"/>
    </source>
</evidence>
<feature type="domain" description="DUF7666" evidence="1">
    <location>
        <begin position="5"/>
        <end position="96"/>
    </location>
</feature>
<gene>
    <name evidence="2" type="ORF">AB8U03_17880</name>
</gene>
<name>A0ABV4BTA8_9CLOT</name>
<organism evidence="2 3">
    <name type="scientific">Clostridium moutaii</name>
    <dbReference type="NCBI Taxonomy" id="3240932"/>
    <lineage>
        <taxon>Bacteria</taxon>
        <taxon>Bacillati</taxon>
        <taxon>Bacillota</taxon>
        <taxon>Clostridia</taxon>
        <taxon>Eubacteriales</taxon>
        <taxon>Clostridiaceae</taxon>
        <taxon>Clostridium</taxon>
    </lineage>
</organism>
<sequence length="128" mass="14276">MSKIQGFKGFNKDLQCRGYQYKENTDFEEKGDIECCNNGLHFCENPMDVFNYYGPADSRYCKVEGSGQVDKDSGDSKVAVSKLHVGVEIGLKGLIEAGVKFIFDKVDWKNDKESNTGYQSAATNTGNY</sequence>
<dbReference type="EMBL" id="JBGEWD010000039">
    <property type="protein sequence ID" value="MEY8002018.1"/>
    <property type="molecule type" value="Genomic_DNA"/>
</dbReference>
<feature type="non-terminal residue" evidence="2">
    <location>
        <position position="128"/>
    </location>
</feature>
<keyword evidence="3" id="KW-1185">Reference proteome</keyword>
<evidence type="ECO:0000313" key="2">
    <source>
        <dbReference type="EMBL" id="MEY8002018.1"/>
    </source>
</evidence>
<dbReference type="Pfam" id="PF24703">
    <property type="entry name" value="DUF7666"/>
    <property type="match status" value="1"/>
</dbReference>
<reference evidence="2 3" key="1">
    <citation type="submission" date="2024-08" db="EMBL/GenBank/DDBJ databases">
        <title>Clostridium lapicellarii sp. nov., and Clostridium renhuaiense sp. nov., two species isolated from the mud in a fermentation cellar used for producing sauce-flavour Chinese liquors.</title>
        <authorList>
            <person name="Yang F."/>
            <person name="Wang H."/>
            <person name="Chen L.Q."/>
            <person name="Zhou N."/>
            <person name="Lu J.J."/>
            <person name="Pu X.X."/>
            <person name="Wan B."/>
            <person name="Wang L."/>
            <person name="Liu S.J."/>
        </authorList>
    </citation>
    <scope>NUCLEOTIDE SEQUENCE [LARGE SCALE GENOMIC DNA]</scope>
    <source>
        <strain evidence="2 3">MT-5</strain>
    </source>
</reference>